<evidence type="ECO:0000313" key="4">
    <source>
        <dbReference type="Proteomes" id="UP000315226"/>
    </source>
</evidence>
<comment type="caution">
    <text evidence="3">The sequence shown here is derived from an EMBL/GenBank/DDBJ whole genome shotgun (WGS) entry which is preliminary data.</text>
</comment>
<dbReference type="AlphaFoldDB" id="A0A4Y3RKA6"/>
<keyword evidence="2" id="KW-0472">Membrane</keyword>
<name>A0A4Y3RKA6_9ACTN</name>
<keyword evidence="2" id="KW-1133">Transmembrane helix</keyword>
<dbReference type="Proteomes" id="UP000315226">
    <property type="component" value="Unassembled WGS sequence"/>
</dbReference>
<evidence type="ECO:0000313" key="3">
    <source>
        <dbReference type="EMBL" id="GEB57378.1"/>
    </source>
</evidence>
<proteinExistence type="predicted"/>
<evidence type="ECO:0000256" key="1">
    <source>
        <dbReference type="SAM" id="MobiDB-lite"/>
    </source>
</evidence>
<protein>
    <submittedName>
        <fullName evidence="3">Uncharacterized protein</fullName>
    </submittedName>
</protein>
<feature type="region of interest" description="Disordered" evidence="1">
    <location>
        <begin position="398"/>
        <end position="426"/>
    </location>
</feature>
<keyword evidence="4" id="KW-1185">Reference proteome</keyword>
<dbReference type="OrthoDB" id="3824601at2"/>
<feature type="transmembrane region" description="Helical" evidence="2">
    <location>
        <begin position="170"/>
        <end position="192"/>
    </location>
</feature>
<reference evidence="3 4" key="1">
    <citation type="submission" date="2019-06" db="EMBL/GenBank/DDBJ databases">
        <title>Whole genome shotgun sequence of Streptomyces gardneri NBRC 12865.</title>
        <authorList>
            <person name="Hosoyama A."/>
            <person name="Uohara A."/>
            <person name="Ohji S."/>
            <person name="Ichikawa N."/>
        </authorList>
    </citation>
    <scope>NUCLEOTIDE SEQUENCE [LARGE SCALE GENOMIC DNA]</scope>
    <source>
        <strain evidence="3 4">NBRC 12865</strain>
    </source>
</reference>
<sequence>MSKTSVPIPSGSASEGVPAWLSVDAAAWADARPGSWAKPLWPVLALLATVVAAIAMEPVPVCSEAVPCGPDWIGMVQMGLAIGLLYWFARLPELTLVAAPVLAVIVAWEELPSAGWASRAANLAVIAALGFGWTAAWARLSARQGQRRLIETTARAEQRRVEPAGPLTRGVIPISAGLVLCAVASGAIVLGLRAVHADEGQAARATRTDVEVTGRTDMSLRVRTDDGRRITVDALFPEDYTLGTTVEVLEGEGWRRLVAEPYDAIEWQLLALAGGLPGLSLLTTGYLARRRAAALHHGPVPALRVLEQMDHEGRTWAYAADDTAGSTPLFACTCVPVFQDADEAEIDAVHDIDEIDDVPITKTRLREAVMLGAPYEGAELSFITTGTDGTSEVTRTIGPVRMPQPGKAPGGHISADSTGPTPSQAH</sequence>
<evidence type="ECO:0000256" key="2">
    <source>
        <dbReference type="SAM" id="Phobius"/>
    </source>
</evidence>
<feature type="transmembrane region" description="Helical" evidence="2">
    <location>
        <begin position="120"/>
        <end position="140"/>
    </location>
</feature>
<accession>A0A4Y3RKA6</accession>
<dbReference type="EMBL" id="BJMN01000017">
    <property type="protein sequence ID" value="GEB57378.1"/>
    <property type="molecule type" value="Genomic_DNA"/>
</dbReference>
<organism evidence="3 4">
    <name type="scientific">Streptomyces gardneri</name>
    <dbReference type="NCBI Taxonomy" id="66892"/>
    <lineage>
        <taxon>Bacteria</taxon>
        <taxon>Bacillati</taxon>
        <taxon>Actinomycetota</taxon>
        <taxon>Actinomycetes</taxon>
        <taxon>Kitasatosporales</taxon>
        <taxon>Streptomycetaceae</taxon>
        <taxon>Streptomyces</taxon>
    </lineage>
</organism>
<dbReference type="RefSeq" id="WP_141296936.1">
    <property type="nucleotide sequence ID" value="NZ_BJMN01000017.1"/>
</dbReference>
<keyword evidence="2" id="KW-0812">Transmembrane</keyword>
<feature type="compositionally biased region" description="Polar residues" evidence="1">
    <location>
        <begin position="415"/>
        <end position="426"/>
    </location>
</feature>
<gene>
    <name evidence="3" type="ORF">SGA01_29830</name>
</gene>